<reference evidence="2 3" key="1">
    <citation type="journal article" date="2013" name="BMC Genomics">
        <title>Reconstruction of the lipid metabolism for the microalga Monoraphidium neglectum from its genome sequence reveals characteristics suitable for biofuel production.</title>
        <authorList>
            <person name="Bogen C."/>
            <person name="Al-Dilaimi A."/>
            <person name="Albersmeier A."/>
            <person name="Wichmann J."/>
            <person name="Grundmann M."/>
            <person name="Rupp O."/>
            <person name="Lauersen K.J."/>
            <person name="Blifernez-Klassen O."/>
            <person name="Kalinowski J."/>
            <person name="Goesmann A."/>
            <person name="Mussgnug J.H."/>
            <person name="Kruse O."/>
        </authorList>
    </citation>
    <scope>NUCLEOTIDE SEQUENCE [LARGE SCALE GENOMIC DNA]</scope>
    <source>
        <strain evidence="2 3">SAG 48.87</strain>
    </source>
</reference>
<feature type="region of interest" description="Disordered" evidence="1">
    <location>
        <begin position="21"/>
        <end position="52"/>
    </location>
</feature>
<sequence length="52" mass="4820">MPTSAAPLCGACSGGGAMAEGSGDLALPPISPKGGAGDEGSSGRSSILGRLF</sequence>
<proteinExistence type="predicted"/>
<feature type="compositionally biased region" description="Low complexity" evidence="1">
    <location>
        <begin position="42"/>
        <end position="52"/>
    </location>
</feature>
<keyword evidence="3" id="KW-1185">Reference proteome</keyword>
<dbReference type="RefSeq" id="XP_013891383.1">
    <property type="nucleotide sequence ID" value="XM_014035929.1"/>
</dbReference>
<dbReference type="AlphaFoldDB" id="A0A0D2K895"/>
<protein>
    <submittedName>
        <fullName evidence="2">Uncharacterized protein</fullName>
    </submittedName>
</protein>
<accession>A0A0D2K895</accession>
<feature type="non-terminal residue" evidence="2">
    <location>
        <position position="52"/>
    </location>
</feature>
<evidence type="ECO:0000313" key="2">
    <source>
        <dbReference type="EMBL" id="KIY92363.1"/>
    </source>
</evidence>
<evidence type="ECO:0000313" key="3">
    <source>
        <dbReference type="Proteomes" id="UP000054498"/>
    </source>
</evidence>
<organism evidence="2 3">
    <name type="scientific">Monoraphidium neglectum</name>
    <dbReference type="NCBI Taxonomy" id="145388"/>
    <lineage>
        <taxon>Eukaryota</taxon>
        <taxon>Viridiplantae</taxon>
        <taxon>Chlorophyta</taxon>
        <taxon>core chlorophytes</taxon>
        <taxon>Chlorophyceae</taxon>
        <taxon>CS clade</taxon>
        <taxon>Sphaeropleales</taxon>
        <taxon>Selenastraceae</taxon>
        <taxon>Monoraphidium</taxon>
    </lineage>
</organism>
<evidence type="ECO:0000256" key="1">
    <source>
        <dbReference type="SAM" id="MobiDB-lite"/>
    </source>
</evidence>
<dbReference type="EMBL" id="KK105694">
    <property type="protein sequence ID" value="KIY92363.1"/>
    <property type="molecule type" value="Genomic_DNA"/>
</dbReference>
<gene>
    <name evidence="2" type="ORF">MNEG_15599</name>
</gene>
<name>A0A0D2K895_9CHLO</name>
<dbReference type="GeneID" id="25733276"/>
<dbReference type="KEGG" id="mng:MNEG_15599"/>
<dbReference type="Proteomes" id="UP000054498">
    <property type="component" value="Unassembled WGS sequence"/>
</dbReference>